<comment type="similarity">
    <text evidence="9">Belongs to the RnfG family.</text>
</comment>
<dbReference type="PANTHER" id="PTHR36118:SF1">
    <property type="entry name" value="ION-TRANSLOCATING OXIDOREDUCTASE COMPLEX SUBUNIT G"/>
    <property type="match status" value="1"/>
</dbReference>
<dbReference type="EMBL" id="JGVK01000027">
    <property type="protein sequence ID" value="KEY91195.1"/>
    <property type="molecule type" value="Genomic_DNA"/>
</dbReference>
<protein>
    <recommendedName>
        <fullName evidence="9">Ion-translocating oxidoreductase complex subunit G</fullName>
        <ecNumber evidence="9">7.-.-.-</ecNumber>
    </recommendedName>
    <alternativeName>
        <fullName evidence="9">Rnf electron transport complex subunit G</fullName>
    </alternativeName>
</protein>
<dbReference type="OrthoDB" id="9784165at2"/>
<keyword evidence="12" id="KW-1185">Reference proteome</keyword>
<evidence type="ECO:0000256" key="2">
    <source>
        <dbReference type="ARBA" id="ARBA00022553"/>
    </source>
</evidence>
<evidence type="ECO:0000313" key="12">
    <source>
        <dbReference type="Proteomes" id="UP000053784"/>
    </source>
</evidence>
<organism evidence="11 12">
    <name type="scientific">Candidatus Photodesmus blepharonis</name>
    <dbReference type="NCBI Taxonomy" id="1179155"/>
    <lineage>
        <taxon>Bacteria</taxon>
        <taxon>Pseudomonadati</taxon>
        <taxon>Pseudomonadota</taxon>
        <taxon>Gammaproteobacteria</taxon>
        <taxon>Vibrionales</taxon>
        <taxon>Vibrionaceae</taxon>
        <taxon>Candidatus Photodesmus</taxon>
    </lineage>
</organism>
<evidence type="ECO:0000256" key="9">
    <source>
        <dbReference type="HAMAP-Rule" id="MF_00479"/>
    </source>
</evidence>
<evidence type="ECO:0000256" key="6">
    <source>
        <dbReference type="ARBA" id="ARBA00022967"/>
    </source>
</evidence>
<comment type="caution">
    <text evidence="11">The sequence shown here is derived from an EMBL/GenBank/DDBJ whole genome shotgun (WGS) entry which is preliminary data.</text>
</comment>
<comment type="subunit">
    <text evidence="9">The complex is composed of six subunits: RnfA, RnfB, RnfC, RnfD, RnfE and RnfG.</text>
</comment>
<dbReference type="PANTHER" id="PTHR36118">
    <property type="entry name" value="ION-TRANSLOCATING OXIDOREDUCTASE COMPLEX SUBUNIT G"/>
    <property type="match status" value="1"/>
</dbReference>
<evidence type="ECO:0000256" key="8">
    <source>
        <dbReference type="ARBA" id="ARBA00022989"/>
    </source>
</evidence>
<dbReference type="GO" id="GO:0010181">
    <property type="term" value="F:FMN binding"/>
    <property type="evidence" value="ECO:0007669"/>
    <property type="project" value="InterPro"/>
</dbReference>
<dbReference type="InterPro" id="IPR007329">
    <property type="entry name" value="FMN-bd"/>
</dbReference>
<dbReference type="AlphaFoldDB" id="A0A084CN16"/>
<dbReference type="GO" id="GO:0022900">
    <property type="term" value="P:electron transport chain"/>
    <property type="evidence" value="ECO:0007669"/>
    <property type="project" value="UniProtKB-UniRule"/>
</dbReference>
<keyword evidence="4 9" id="KW-0288">FMN</keyword>
<dbReference type="eggNOG" id="COG4659">
    <property type="taxonomic scope" value="Bacteria"/>
</dbReference>
<comment type="subcellular location">
    <subcellularLocation>
        <location evidence="9">Cell inner membrane</location>
        <topology evidence="9">Single-pass membrane protein</topology>
    </subcellularLocation>
</comment>
<accession>A0A084CN16</accession>
<keyword evidence="1 9" id="KW-0813">Transport</keyword>
<keyword evidence="9" id="KW-0997">Cell inner membrane</keyword>
<dbReference type="GO" id="GO:0009055">
    <property type="term" value="F:electron transfer activity"/>
    <property type="evidence" value="ECO:0007669"/>
    <property type="project" value="InterPro"/>
</dbReference>
<dbReference type="HAMAP" id="MF_00479">
    <property type="entry name" value="RsxG_RnfG"/>
    <property type="match status" value="1"/>
</dbReference>
<dbReference type="NCBIfam" id="TIGR01947">
    <property type="entry name" value="rnfG"/>
    <property type="match status" value="1"/>
</dbReference>
<evidence type="ECO:0000256" key="4">
    <source>
        <dbReference type="ARBA" id="ARBA00022643"/>
    </source>
</evidence>
<dbReference type="EC" id="7.-.-.-" evidence="9"/>
<comment type="cofactor">
    <cofactor evidence="9">
        <name>FMN</name>
        <dbReference type="ChEBI" id="CHEBI:58210"/>
    </cofactor>
</comment>
<dbReference type="Pfam" id="PF04205">
    <property type="entry name" value="FMN_bind"/>
    <property type="match status" value="1"/>
</dbReference>
<proteinExistence type="inferred from homology"/>
<evidence type="ECO:0000256" key="1">
    <source>
        <dbReference type="ARBA" id="ARBA00022448"/>
    </source>
</evidence>
<evidence type="ECO:0000256" key="3">
    <source>
        <dbReference type="ARBA" id="ARBA00022630"/>
    </source>
</evidence>
<dbReference type="GO" id="GO:0005886">
    <property type="term" value="C:plasma membrane"/>
    <property type="evidence" value="ECO:0007669"/>
    <property type="project" value="UniProtKB-SubCell"/>
</dbReference>
<dbReference type="Proteomes" id="UP000053784">
    <property type="component" value="Unassembled WGS sequence"/>
</dbReference>
<feature type="domain" description="FMN-binding" evidence="10">
    <location>
        <begin position="100"/>
        <end position="192"/>
    </location>
</feature>
<keyword evidence="2 9" id="KW-0597">Phosphoprotein</keyword>
<name>A0A084CN16_9GAMM</name>
<keyword evidence="3 9" id="KW-0285">Flavoprotein</keyword>
<keyword evidence="8 9" id="KW-1133">Transmembrane helix</keyword>
<keyword evidence="5 9" id="KW-0812">Transmembrane</keyword>
<dbReference type="RefSeq" id="WP_034414681.1">
    <property type="nucleotide sequence ID" value="NZ_JGVK01000027.1"/>
</dbReference>
<feature type="modified residue" description="FMN phosphoryl threonine" evidence="9">
    <location>
        <position position="175"/>
    </location>
</feature>
<keyword evidence="9" id="KW-0472">Membrane</keyword>
<evidence type="ECO:0000259" key="10">
    <source>
        <dbReference type="SMART" id="SM00900"/>
    </source>
</evidence>
<dbReference type="STRING" id="1179155.CF67_04219"/>
<evidence type="ECO:0000313" key="11">
    <source>
        <dbReference type="EMBL" id="KEY91195.1"/>
    </source>
</evidence>
<dbReference type="NCBIfam" id="NF002519">
    <property type="entry name" value="PRK01908.1"/>
    <property type="match status" value="1"/>
</dbReference>
<keyword evidence="6 9" id="KW-1278">Translocase</keyword>
<dbReference type="SMART" id="SM00900">
    <property type="entry name" value="FMN_bind"/>
    <property type="match status" value="1"/>
</dbReference>
<evidence type="ECO:0000256" key="7">
    <source>
        <dbReference type="ARBA" id="ARBA00022982"/>
    </source>
</evidence>
<evidence type="ECO:0000256" key="5">
    <source>
        <dbReference type="ARBA" id="ARBA00022692"/>
    </source>
</evidence>
<dbReference type="PIRSF" id="PIRSF006091">
    <property type="entry name" value="E_trnsport_RnfG"/>
    <property type="match status" value="1"/>
</dbReference>
<gene>
    <name evidence="9 11" type="primary">rnfG</name>
    <name evidence="11" type="ORF">CF67_04219</name>
</gene>
<dbReference type="InterPro" id="IPR010209">
    <property type="entry name" value="Ion_transpt_RnfG/RsxG"/>
</dbReference>
<comment type="function">
    <text evidence="9">Part of a membrane-bound complex that couples electron transfer with translocation of ions across the membrane.</text>
</comment>
<sequence>MLAATRKNSLTLAVFACIFTGLVALTEYLTKDRIKEKETAQVISILDHIIPHNLYDNNLHQCCTLITDPALGTNRPLPSCLATLNGQPTALTIETIAPDGYNGEIKMIIGIKRDGTITGVRILSHKETPGLGNKIDFHITDWALSFTGQKITDSVLSNWKVKKDGGKFDQFTGATITPRAVVKAVKNAVLYINQNQDTLFSKSLDCRNLYE</sequence>
<keyword evidence="7 9" id="KW-0249">Electron transport</keyword>
<reference evidence="11 12" key="1">
    <citation type="submission" date="2014-03" db="EMBL/GenBank/DDBJ databases">
        <title>Selection and divergence in the genomes of co-occurring obligate luminous symbionts with specific hosts.</title>
        <authorList>
            <person name="Hendry T.A."/>
            <person name="de Wet J.R."/>
            <person name="Dunlap P.V."/>
        </authorList>
    </citation>
    <scope>NUCLEOTIDE SEQUENCE [LARGE SCALE GENOMIC DNA]</scope>
    <source>
        <strain evidence="11 12">Ppalp.1</strain>
    </source>
</reference>
<keyword evidence="9" id="KW-1003">Cell membrane</keyword>